<evidence type="ECO:0000313" key="7">
    <source>
        <dbReference type="EMBL" id="KAG2488310.1"/>
    </source>
</evidence>
<gene>
    <name evidence="7" type="ORF">HYH03_013160</name>
</gene>
<comment type="caution">
    <text evidence="7">The sequence shown here is derived from an EMBL/GenBank/DDBJ whole genome shotgun (WGS) entry which is preliminary data.</text>
</comment>
<protein>
    <recommendedName>
        <fullName evidence="6">C2H2-type domain-containing protein</fullName>
    </recommendedName>
</protein>
<organism evidence="7 8">
    <name type="scientific">Edaphochlamys debaryana</name>
    <dbReference type="NCBI Taxonomy" id="47281"/>
    <lineage>
        <taxon>Eukaryota</taxon>
        <taxon>Viridiplantae</taxon>
        <taxon>Chlorophyta</taxon>
        <taxon>core chlorophytes</taxon>
        <taxon>Chlorophyceae</taxon>
        <taxon>CS clade</taxon>
        <taxon>Chlamydomonadales</taxon>
        <taxon>Chlamydomonadales incertae sedis</taxon>
        <taxon>Edaphochlamys</taxon>
    </lineage>
</organism>
<feature type="region of interest" description="Disordered" evidence="5">
    <location>
        <begin position="183"/>
        <end position="206"/>
    </location>
</feature>
<dbReference type="GO" id="GO:0003690">
    <property type="term" value="F:double-stranded DNA binding"/>
    <property type="evidence" value="ECO:0007669"/>
    <property type="project" value="TreeGrafter"/>
</dbReference>
<keyword evidence="2" id="KW-0479">Metal-binding</keyword>
<evidence type="ECO:0000256" key="3">
    <source>
        <dbReference type="ARBA" id="ARBA00022771"/>
    </source>
</evidence>
<dbReference type="Gene3D" id="2.30.30.30">
    <property type="match status" value="1"/>
</dbReference>
<dbReference type="SUPFAM" id="SSF57667">
    <property type="entry name" value="beta-beta-alpha zinc fingers"/>
    <property type="match status" value="1"/>
</dbReference>
<dbReference type="InterPro" id="IPR056767">
    <property type="entry name" value="C2H2-Znf_KIN17"/>
</dbReference>
<dbReference type="InterPro" id="IPR037321">
    <property type="entry name" value="KIN17-like"/>
</dbReference>
<dbReference type="GO" id="GO:0008270">
    <property type="term" value="F:zinc ion binding"/>
    <property type="evidence" value="ECO:0007669"/>
    <property type="project" value="UniProtKB-KW"/>
</dbReference>
<dbReference type="AlphaFoldDB" id="A0A835XRF9"/>
<dbReference type="InterPro" id="IPR041330">
    <property type="entry name" value="KN17_SH3"/>
</dbReference>
<dbReference type="PROSITE" id="PS00028">
    <property type="entry name" value="ZINC_FINGER_C2H2_1"/>
    <property type="match status" value="1"/>
</dbReference>
<dbReference type="Pfam" id="PF18131">
    <property type="entry name" value="KN17_SH3"/>
    <property type="match status" value="1"/>
</dbReference>
<feature type="region of interest" description="Disordered" evidence="5">
    <location>
        <begin position="148"/>
        <end position="170"/>
    </location>
</feature>
<proteinExistence type="inferred from homology"/>
<sequence length="437" mass="47840">MGKNDFLTPKAIANRIKSKGLQKLRWYCQLCQKQCRDENGFKCHQTSEGHRRQMELFGMNANRVVEGYSEEFEREFMDHLKRAHPFSRILAKNVYNEYITDRHHVHMNSTRWLTLTEFVKYLGKTGQCKVEETEKGWYITLIHKDPQTQLADDRRNKRSEMEREEEERHMAALHEQIERAKRARLEKGEPLSEEEEDEGAHELQRDEDEAPITISLTAPGPAAAAGAAGGGGSGPSVPAPGLARVAARPGPVAAAAAASVFGDDDDGEPGGPGGRGAGGPGGKRSKLDELMQSELRAKSNAAASASGAKRLDYWLAPGIVVKVMAKELREAGLYKQKGVVERVVDRYVGEVSMLEDGAVVRVDQAQLETVIPSPGGAVLVLNGAHRGCRGTLVSIDTAKYQAEVKLSDGPSRGKEVWLEYEDVSKLDGAATGGKRGQ</sequence>
<keyword evidence="3" id="KW-0863">Zinc-finger</keyword>
<evidence type="ECO:0000259" key="6">
    <source>
        <dbReference type="PROSITE" id="PS00028"/>
    </source>
</evidence>
<accession>A0A835XRF9</accession>
<reference evidence="7" key="1">
    <citation type="journal article" date="2020" name="bioRxiv">
        <title>Comparative genomics of Chlamydomonas.</title>
        <authorList>
            <person name="Craig R.J."/>
            <person name="Hasan A.R."/>
            <person name="Ness R.W."/>
            <person name="Keightley P.D."/>
        </authorList>
    </citation>
    <scope>NUCLEOTIDE SEQUENCE</scope>
    <source>
        <strain evidence="7">CCAP 11/70</strain>
    </source>
</reference>
<evidence type="ECO:0000256" key="2">
    <source>
        <dbReference type="ARBA" id="ARBA00022723"/>
    </source>
</evidence>
<feature type="region of interest" description="Disordered" evidence="5">
    <location>
        <begin position="261"/>
        <end position="286"/>
    </location>
</feature>
<name>A0A835XRF9_9CHLO</name>
<dbReference type="Gene3D" id="1.10.10.2030">
    <property type="entry name" value="DNA/RNA-binding protein Kin17, conserved domain"/>
    <property type="match status" value="1"/>
</dbReference>
<dbReference type="OrthoDB" id="10266249at2759"/>
<feature type="domain" description="C2H2-type" evidence="6">
    <location>
        <begin position="28"/>
        <end position="50"/>
    </location>
</feature>
<evidence type="ECO:0000313" key="8">
    <source>
        <dbReference type="Proteomes" id="UP000612055"/>
    </source>
</evidence>
<evidence type="ECO:0000256" key="5">
    <source>
        <dbReference type="SAM" id="MobiDB-lite"/>
    </source>
</evidence>
<dbReference type="FunFam" id="2.30.30.30:FF:000021">
    <property type="entry name" value="DNA/RNA-binding protein KIN17, putative"/>
    <property type="match status" value="1"/>
</dbReference>
<feature type="compositionally biased region" description="Gly residues" evidence="5">
    <location>
        <begin position="269"/>
        <end position="282"/>
    </location>
</feature>
<dbReference type="EMBL" id="JAEHOE010000085">
    <property type="protein sequence ID" value="KAG2488310.1"/>
    <property type="molecule type" value="Genomic_DNA"/>
</dbReference>
<dbReference type="Pfam" id="PF25095">
    <property type="entry name" value="C2H2-zf_KIN17"/>
    <property type="match status" value="1"/>
</dbReference>
<comment type="similarity">
    <text evidence="1">Belongs to the KIN17 family.</text>
</comment>
<dbReference type="Gene3D" id="2.30.30.140">
    <property type="match status" value="1"/>
</dbReference>
<dbReference type="InterPro" id="IPR019447">
    <property type="entry name" value="DNA/RNA-bd_Kin17_WH-like_dom"/>
</dbReference>
<evidence type="ECO:0000256" key="1">
    <source>
        <dbReference type="ARBA" id="ARBA00008517"/>
    </source>
</evidence>
<dbReference type="CDD" id="cd13155">
    <property type="entry name" value="KOW_KIN17"/>
    <property type="match status" value="1"/>
</dbReference>
<dbReference type="PANTHER" id="PTHR12805">
    <property type="entry name" value="KIN17 KIN, ANTIGENIC DETERMINANT OF RECA PROTEIN HOMOLOG"/>
    <property type="match status" value="1"/>
</dbReference>
<feature type="compositionally biased region" description="Acidic residues" evidence="5">
    <location>
        <begin position="191"/>
        <end position="206"/>
    </location>
</feature>
<keyword evidence="4" id="KW-0862">Zinc</keyword>
<dbReference type="PANTHER" id="PTHR12805:SF0">
    <property type="entry name" value="DNA_RNA-BINDING PROTEIN KIN17"/>
    <property type="match status" value="1"/>
</dbReference>
<dbReference type="Pfam" id="PF10357">
    <property type="entry name" value="WH_KIN17"/>
    <property type="match status" value="1"/>
</dbReference>
<dbReference type="SMART" id="SM01253">
    <property type="entry name" value="Kin17_mid"/>
    <property type="match status" value="1"/>
</dbReference>
<dbReference type="GO" id="GO:0006974">
    <property type="term" value="P:DNA damage response"/>
    <property type="evidence" value="ECO:0007669"/>
    <property type="project" value="TreeGrafter"/>
</dbReference>
<dbReference type="FunFam" id="1.10.10.2030:FF:000001">
    <property type="entry name" value="DNA/RNA-binding protein KIN17, putative"/>
    <property type="match status" value="1"/>
</dbReference>
<dbReference type="Proteomes" id="UP000612055">
    <property type="component" value="Unassembled WGS sequence"/>
</dbReference>
<dbReference type="InterPro" id="IPR014722">
    <property type="entry name" value="Rib_uL2_dom2"/>
</dbReference>
<dbReference type="InterPro" id="IPR036236">
    <property type="entry name" value="Znf_C2H2_sf"/>
</dbReference>
<dbReference type="InterPro" id="IPR041995">
    <property type="entry name" value="KOW_KIN17"/>
</dbReference>
<dbReference type="InterPro" id="IPR013087">
    <property type="entry name" value="Znf_C2H2_type"/>
</dbReference>
<dbReference type="GO" id="GO:0006260">
    <property type="term" value="P:DNA replication"/>
    <property type="evidence" value="ECO:0007669"/>
    <property type="project" value="TreeGrafter"/>
</dbReference>
<dbReference type="Pfam" id="PF25092">
    <property type="entry name" value="SH3_KIN17_C"/>
    <property type="match status" value="1"/>
</dbReference>
<keyword evidence="8" id="KW-1185">Reference proteome</keyword>
<dbReference type="InterPro" id="IPR038254">
    <property type="entry name" value="KIN17_WH-like_sf"/>
</dbReference>
<evidence type="ECO:0000256" key="4">
    <source>
        <dbReference type="ARBA" id="ARBA00022833"/>
    </source>
</evidence>
<dbReference type="GO" id="GO:0005634">
    <property type="term" value="C:nucleus"/>
    <property type="evidence" value="ECO:0007669"/>
    <property type="project" value="TreeGrafter"/>
</dbReference>